<keyword evidence="11" id="KW-1185">Reference proteome</keyword>
<dbReference type="OrthoDB" id="72851at2759"/>
<evidence type="ECO:0000256" key="3">
    <source>
        <dbReference type="ARBA" id="ARBA00022679"/>
    </source>
</evidence>
<evidence type="ECO:0000256" key="5">
    <source>
        <dbReference type="ARBA" id="ARBA00022989"/>
    </source>
</evidence>
<dbReference type="Pfam" id="PF03552">
    <property type="entry name" value="Cellulose_synt"/>
    <property type="match status" value="2"/>
</dbReference>
<dbReference type="GO" id="GO:0016760">
    <property type="term" value="F:cellulose synthase (UDP-forming) activity"/>
    <property type="evidence" value="ECO:0007669"/>
    <property type="project" value="InterPro"/>
</dbReference>
<keyword evidence="6 9" id="KW-0472">Membrane</keyword>
<evidence type="ECO:0000256" key="1">
    <source>
        <dbReference type="ARBA" id="ARBA00004127"/>
    </source>
</evidence>
<keyword evidence="7" id="KW-0961">Cell wall biogenesis/degradation</keyword>
<evidence type="ECO:0000256" key="8">
    <source>
        <dbReference type="PIRSR" id="PIRSR605150-3"/>
    </source>
</evidence>
<dbReference type="Proteomes" id="UP000604825">
    <property type="component" value="Unassembled WGS sequence"/>
</dbReference>
<comment type="subcellular location">
    <subcellularLocation>
        <location evidence="1">Endomembrane system</location>
        <topology evidence="1">Multi-pass membrane protein</topology>
    </subcellularLocation>
</comment>
<evidence type="ECO:0000313" key="11">
    <source>
        <dbReference type="Proteomes" id="UP000604825"/>
    </source>
</evidence>
<feature type="binding site" evidence="8">
    <location>
        <position position="66"/>
    </location>
    <ligand>
        <name>Mn(2+)</name>
        <dbReference type="ChEBI" id="CHEBI:29035"/>
    </ligand>
</feature>
<feature type="transmembrane region" description="Helical" evidence="9">
    <location>
        <begin position="358"/>
        <end position="379"/>
    </location>
</feature>
<proteinExistence type="predicted"/>
<dbReference type="SUPFAM" id="SSF53448">
    <property type="entry name" value="Nucleotide-diphospho-sugar transferases"/>
    <property type="match status" value="1"/>
</dbReference>
<dbReference type="InterPro" id="IPR029044">
    <property type="entry name" value="Nucleotide-diphossugar_trans"/>
</dbReference>
<keyword evidence="2" id="KW-0328">Glycosyltransferase</keyword>
<gene>
    <name evidence="10" type="ORF">NCGR_LOCUS11669</name>
</gene>
<evidence type="ECO:0000256" key="9">
    <source>
        <dbReference type="SAM" id="Phobius"/>
    </source>
</evidence>
<feature type="transmembrane region" description="Helical" evidence="9">
    <location>
        <begin position="481"/>
        <end position="501"/>
    </location>
</feature>
<dbReference type="AlphaFoldDB" id="A0A811N3J3"/>
<dbReference type="GO" id="GO:0016020">
    <property type="term" value="C:membrane"/>
    <property type="evidence" value="ECO:0007669"/>
    <property type="project" value="InterPro"/>
</dbReference>
<sequence length="543" mass="60867">MDYDEFKVRLGNLSDTICKRSDVYNSMRTSEGDAQATWMANGMQWPGTWVDPTDNHKKGHHAGIVKAGALNAQLRVSALLSNAQFIINFDCDHYINNSQALRAAVCLMLDQREGGNTAFVQFPQRFDNVDPTDRYGNHNRVFFDGTMLALNGLQGPSYLGTGCMFRRIALYGIDPPHCRQDNITPESSKYGKSTLLIDSLLMIKELTGVTGPALGGCELCIGTGPSKPRGLIPATSSRPASFLRVVVNEGPIFLAKLQAHKLTGPGLWGKGVGYIYDIATEDIVTGFRIHGKGWRSMYCTMQHDAFCGTAPINLTERLHQIVRWSGRSLEMFFSLNNPLIGGQRLQLLQRVSYLNMTVYPVTSLFILLYALCPVMWLVPDEIHIQRPFTRYVVYLLIIILMIHMIGWLEIKWARVTWLDYWRNEQFFMGWIDKCIPNSTIAHGKETPHEEGVCLGCQCWTVGVAMGKALVYMGVWTVAKKIHAALGLLFNVWIMVLLYPFALAIMGRWAKRPIILLVLLPAVFVIVGVIYVALHILLANVIPI</sequence>
<evidence type="ECO:0000256" key="7">
    <source>
        <dbReference type="ARBA" id="ARBA00023316"/>
    </source>
</evidence>
<reference evidence="10" key="1">
    <citation type="submission" date="2020-10" db="EMBL/GenBank/DDBJ databases">
        <authorList>
            <person name="Han B."/>
            <person name="Lu T."/>
            <person name="Zhao Q."/>
            <person name="Huang X."/>
            <person name="Zhao Y."/>
        </authorList>
    </citation>
    <scope>NUCLEOTIDE SEQUENCE</scope>
</reference>
<keyword evidence="3" id="KW-0808">Transferase</keyword>
<feature type="transmembrane region" description="Helical" evidence="9">
    <location>
        <begin position="391"/>
        <end position="410"/>
    </location>
</feature>
<evidence type="ECO:0000256" key="4">
    <source>
        <dbReference type="ARBA" id="ARBA00022692"/>
    </source>
</evidence>
<feature type="binding site" evidence="8">
    <location>
        <position position="90"/>
    </location>
    <ligand>
        <name>Mn(2+)</name>
        <dbReference type="ChEBI" id="CHEBI:29035"/>
    </ligand>
</feature>
<accession>A0A811N3J3</accession>
<evidence type="ECO:0000256" key="2">
    <source>
        <dbReference type="ARBA" id="ARBA00022676"/>
    </source>
</evidence>
<dbReference type="Gene3D" id="3.90.550.10">
    <property type="entry name" value="Spore Coat Polysaccharide Biosynthesis Protein SpsA, Chain A"/>
    <property type="match status" value="1"/>
</dbReference>
<dbReference type="GO" id="GO:0030244">
    <property type="term" value="P:cellulose biosynthetic process"/>
    <property type="evidence" value="ECO:0007669"/>
    <property type="project" value="InterPro"/>
</dbReference>
<comment type="caution">
    <text evidence="10">The sequence shown here is derived from an EMBL/GenBank/DDBJ whole genome shotgun (WGS) entry which is preliminary data.</text>
</comment>
<keyword evidence="5 9" id="KW-1133">Transmembrane helix</keyword>
<keyword evidence="4 9" id="KW-0812">Transmembrane</keyword>
<dbReference type="InterPro" id="IPR005150">
    <property type="entry name" value="Cellulose_synth"/>
</dbReference>
<protein>
    <submittedName>
        <fullName evidence="10">Uncharacterized protein</fullName>
    </submittedName>
</protein>
<feature type="transmembrane region" description="Helical" evidence="9">
    <location>
        <begin position="513"/>
        <end position="537"/>
    </location>
</feature>
<dbReference type="EMBL" id="CAJGYO010000003">
    <property type="protein sequence ID" value="CAD6217700.1"/>
    <property type="molecule type" value="Genomic_DNA"/>
</dbReference>
<dbReference type="GO" id="GO:0071555">
    <property type="term" value="P:cell wall organization"/>
    <property type="evidence" value="ECO:0007669"/>
    <property type="project" value="UniProtKB-KW"/>
</dbReference>
<evidence type="ECO:0000313" key="10">
    <source>
        <dbReference type="EMBL" id="CAD6217700.1"/>
    </source>
</evidence>
<evidence type="ECO:0000256" key="6">
    <source>
        <dbReference type="ARBA" id="ARBA00023136"/>
    </source>
</evidence>
<dbReference type="GO" id="GO:0071669">
    <property type="term" value="P:plant-type cell wall organization or biogenesis"/>
    <property type="evidence" value="ECO:0007669"/>
    <property type="project" value="UniProtKB-ARBA"/>
</dbReference>
<name>A0A811N3J3_9POAL</name>
<dbReference type="GO" id="GO:0012505">
    <property type="term" value="C:endomembrane system"/>
    <property type="evidence" value="ECO:0007669"/>
    <property type="project" value="UniProtKB-SubCell"/>
</dbReference>
<dbReference type="PANTHER" id="PTHR13301">
    <property type="entry name" value="X-BOX TRANSCRIPTION FACTOR-RELATED"/>
    <property type="match status" value="1"/>
</dbReference>
<organism evidence="10 11">
    <name type="scientific">Miscanthus lutarioriparius</name>
    <dbReference type="NCBI Taxonomy" id="422564"/>
    <lineage>
        <taxon>Eukaryota</taxon>
        <taxon>Viridiplantae</taxon>
        <taxon>Streptophyta</taxon>
        <taxon>Embryophyta</taxon>
        <taxon>Tracheophyta</taxon>
        <taxon>Spermatophyta</taxon>
        <taxon>Magnoliopsida</taxon>
        <taxon>Liliopsida</taxon>
        <taxon>Poales</taxon>
        <taxon>Poaceae</taxon>
        <taxon>PACMAD clade</taxon>
        <taxon>Panicoideae</taxon>
        <taxon>Andropogonodae</taxon>
        <taxon>Andropogoneae</taxon>
        <taxon>Saccharinae</taxon>
        <taxon>Miscanthus</taxon>
    </lineage>
</organism>